<keyword evidence="5" id="KW-1185">Reference proteome</keyword>
<feature type="domain" description="N-acetyltransferase" evidence="3">
    <location>
        <begin position="1"/>
        <end position="140"/>
    </location>
</feature>
<evidence type="ECO:0000313" key="4">
    <source>
        <dbReference type="EMBL" id="KEI70274.1"/>
    </source>
</evidence>
<dbReference type="InterPro" id="IPR000182">
    <property type="entry name" value="GNAT_dom"/>
</dbReference>
<keyword evidence="2" id="KW-0012">Acyltransferase</keyword>
<dbReference type="Proteomes" id="UP000027997">
    <property type="component" value="Unassembled WGS sequence"/>
</dbReference>
<evidence type="ECO:0000256" key="2">
    <source>
        <dbReference type="ARBA" id="ARBA00023315"/>
    </source>
</evidence>
<dbReference type="eggNOG" id="COG0456">
    <property type="taxonomic scope" value="Bacteria"/>
</dbReference>
<dbReference type="RefSeq" id="WP_020581190.1">
    <property type="nucleotide sequence ID" value="NZ_JOJP01000001.1"/>
</dbReference>
<accession>A0A081K7Z8</accession>
<evidence type="ECO:0000313" key="5">
    <source>
        <dbReference type="Proteomes" id="UP000027997"/>
    </source>
</evidence>
<gene>
    <name evidence="4" type="ORF">GV64_05555</name>
</gene>
<protein>
    <submittedName>
        <fullName evidence="4">GCN5 family acetyltransferase</fullName>
    </submittedName>
</protein>
<dbReference type="EMBL" id="JOJP01000001">
    <property type="protein sequence ID" value="KEI70274.1"/>
    <property type="molecule type" value="Genomic_DNA"/>
</dbReference>
<proteinExistence type="predicted"/>
<dbReference type="PANTHER" id="PTHR43800:SF1">
    <property type="entry name" value="PEPTIDYL-LYSINE N-ACETYLTRANSFERASE YJAB"/>
    <property type="match status" value="1"/>
</dbReference>
<dbReference type="CDD" id="cd04301">
    <property type="entry name" value="NAT_SF"/>
    <property type="match status" value="1"/>
</dbReference>
<dbReference type="InterPro" id="IPR016181">
    <property type="entry name" value="Acyl_CoA_acyltransferase"/>
</dbReference>
<evidence type="ECO:0000256" key="1">
    <source>
        <dbReference type="ARBA" id="ARBA00022679"/>
    </source>
</evidence>
<dbReference type="PANTHER" id="PTHR43800">
    <property type="entry name" value="PEPTIDYL-LYSINE N-ACETYLTRANSFERASE YJAB"/>
    <property type="match status" value="1"/>
</dbReference>
<dbReference type="AlphaFoldDB" id="A0A081K7Z8"/>
<dbReference type="NCBIfam" id="NF007853">
    <property type="entry name" value="PRK10562.1"/>
    <property type="match status" value="1"/>
</dbReference>
<dbReference type="Gene3D" id="3.40.630.30">
    <property type="match status" value="1"/>
</dbReference>
<dbReference type="STRING" id="305900.GV64_05555"/>
<sequence>MIRRSNENDTDTVLTIWLNASIKAHDFIEADFWRSQLDNMRNTYLPASESWVYEQRGKVLGFYALYENTLAAIFVLPEFQGQGIGKSLITHAKGQRSELTLSVYKENKASYQFYLSQGFVKASEQADPHTGHPEYTMNLS</sequence>
<dbReference type="Pfam" id="PF13508">
    <property type="entry name" value="Acetyltransf_7"/>
    <property type="match status" value="1"/>
</dbReference>
<dbReference type="SUPFAM" id="SSF55729">
    <property type="entry name" value="Acyl-CoA N-acyltransferases (Nat)"/>
    <property type="match status" value="1"/>
</dbReference>
<dbReference type="PROSITE" id="PS51186">
    <property type="entry name" value="GNAT"/>
    <property type="match status" value="1"/>
</dbReference>
<reference evidence="4 5" key="1">
    <citation type="submission" date="2014-06" db="EMBL/GenBank/DDBJ databases">
        <title>Whole Genome Sequences of Three Symbiotic Endozoicomonas Bacteria.</title>
        <authorList>
            <person name="Neave M.J."/>
            <person name="Apprill A."/>
            <person name="Voolstra C.R."/>
        </authorList>
    </citation>
    <scope>NUCLEOTIDE SEQUENCE [LARGE SCALE GENOMIC DNA]</scope>
    <source>
        <strain evidence="4 5">DSM 22380</strain>
    </source>
</reference>
<dbReference type="GO" id="GO:0016747">
    <property type="term" value="F:acyltransferase activity, transferring groups other than amino-acyl groups"/>
    <property type="evidence" value="ECO:0007669"/>
    <property type="project" value="InterPro"/>
</dbReference>
<comment type="caution">
    <text evidence="4">The sequence shown here is derived from an EMBL/GenBank/DDBJ whole genome shotgun (WGS) entry which is preliminary data.</text>
</comment>
<name>A0A081K7Z8_9GAMM</name>
<evidence type="ECO:0000259" key="3">
    <source>
        <dbReference type="PROSITE" id="PS51186"/>
    </source>
</evidence>
<organism evidence="4 5">
    <name type="scientific">Endozoicomonas elysicola</name>
    <dbReference type="NCBI Taxonomy" id="305900"/>
    <lineage>
        <taxon>Bacteria</taxon>
        <taxon>Pseudomonadati</taxon>
        <taxon>Pseudomonadota</taxon>
        <taxon>Gammaproteobacteria</taxon>
        <taxon>Oceanospirillales</taxon>
        <taxon>Endozoicomonadaceae</taxon>
        <taxon>Endozoicomonas</taxon>
    </lineage>
</organism>
<keyword evidence="1 4" id="KW-0808">Transferase</keyword>